<evidence type="ECO:0000256" key="13">
    <source>
        <dbReference type="ARBA" id="ARBA00056446"/>
    </source>
</evidence>
<keyword evidence="4 16" id="KW-0812">Transmembrane</keyword>
<protein>
    <recommendedName>
        <fullName evidence="15">Poly [ADP-ribose] polymerase</fullName>
        <shortName evidence="15">PARP</shortName>
        <ecNumber evidence="15">2.4.2.-</ecNumber>
    </recommendedName>
</protein>
<dbReference type="GO" id="GO:0006986">
    <property type="term" value="P:response to unfolded protein"/>
    <property type="evidence" value="ECO:0007669"/>
    <property type="project" value="UniProtKB-KW"/>
</dbReference>
<keyword evidence="8 16" id="KW-1133">Transmembrane helix</keyword>
<keyword evidence="6" id="KW-0013">ADP-ribosylation</keyword>
<evidence type="ECO:0000259" key="17">
    <source>
        <dbReference type="PROSITE" id="PS51059"/>
    </source>
</evidence>
<evidence type="ECO:0000256" key="5">
    <source>
        <dbReference type="ARBA" id="ARBA00022695"/>
    </source>
</evidence>
<dbReference type="Gene3D" id="3.90.228.10">
    <property type="match status" value="1"/>
</dbReference>
<evidence type="ECO:0000256" key="7">
    <source>
        <dbReference type="ARBA" id="ARBA00022824"/>
    </source>
</evidence>
<keyword evidence="19" id="KW-1185">Reference proteome</keyword>
<organism evidence="18 19">
    <name type="scientific">Holothuria leucospilota</name>
    <name type="common">Black long sea cucumber</name>
    <name type="synonym">Mertensiothuria leucospilota</name>
    <dbReference type="NCBI Taxonomy" id="206669"/>
    <lineage>
        <taxon>Eukaryota</taxon>
        <taxon>Metazoa</taxon>
        <taxon>Echinodermata</taxon>
        <taxon>Eleutherozoa</taxon>
        <taxon>Echinozoa</taxon>
        <taxon>Holothuroidea</taxon>
        <taxon>Aspidochirotacea</taxon>
        <taxon>Aspidochirotida</taxon>
        <taxon>Holothuriidae</taxon>
        <taxon>Holothuria</taxon>
    </lineage>
</organism>
<keyword evidence="2 15" id="KW-0328">Glycosyltransferase</keyword>
<name>A0A9Q1BMH0_HOLLE</name>
<dbReference type="InterPro" id="IPR051838">
    <property type="entry name" value="ARTD_PARP"/>
</dbReference>
<keyword evidence="10 16" id="KW-0472">Membrane</keyword>
<dbReference type="GO" id="GO:0003950">
    <property type="term" value="F:NAD+ poly-ADP-ribosyltransferase activity"/>
    <property type="evidence" value="ECO:0007669"/>
    <property type="project" value="UniProtKB-UniRule"/>
</dbReference>
<dbReference type="OrthoDB" id="19501at2759"/>
<evidence type="ECO:0000256" key="8">
    <source>
        <dbReference type="ARBA" id="ARBA00022989"/>
    </source>
</evidence>
<dbReference type="PROSITE" id="PS51059">
    <property type="entry name" value="PARP_CATALYTIC"/>
    <property type="match status" value="1"/>
</dbReference>
<evidence type="ECO:0000256" key="12">
    <source>
        <dbReference type="ARBA" id="ARBA00024347"/>
    </source>
</evidence>
<dbReference type="FunFam" id="3.90.228.10:FF:000005">
    <property type="entry name" value="Poly [ADP-ribose] polymerase"/>
    <property type="match status" value="1"/>
</dbReference>
<dbReference type="Pfam" id="PF00644">
    <property type="entry name" value="PARP"/>
    <property type="match status" value="1"/>
</dbReference>
<evidence type="ECO:0000256" key="14">
    <source>
        <dbReference type="ARBA" id="ARBA00062100"/>
    </source>
</evidence>
<reference evidence="18" key="1">
    <citation type="submission" date="2021-10" db="EMBL/GenBank/DDBJ databases">
        <title>Tropical sea cucumber genome reveals ecological adaptation and Cuvierian tubules defense mechanism.</title>
        <authorList>
            <person name="Chen T."/>
        </authorList>
    </citation>
    <scope>NUCLEOTIDE SEQUENCE</scope>
    <source>
        <strain evidence="18">Nanhai2018</strain>
        <tissue evidence="18">Muscle</tissue>
    </source>
</reference>
<feature type="domain" description="PARP catalytic" evidence="17">
    <location>
        <begin position="80"/>
        <end position="283"/>
    </location>
</feature>
<dbReference type="SUPFAM" id="SSF56399">
    <property type="entry name" value="ADP-ribosylation"/>
    <property type="match status" value="1"/>
</dbReference>
<comment type="subunit">
    <text evidence="14">Interacts with KPNB1.</text>
</comment>
<dbReference type="Pfam" id="PF18084">
    <property type="entry name" value="ARTD15_N"/>
    <property type="match status" value="1"/>
</dbReference>
<dbReference type="InterPro" id="IPR012317">
    <property type="entry name" value="Poly(ADP-ribose)pol_cat_dom"/>
</dbReference>
<evidence type="ECO:0000313" key="19">
    <source>
        <dbReference type="Proteomes" id="UP001152320"/>
    </source>
</evidence>
<evidence type="ECO:0000256" key="3">
    <source>
        <dbReference type="ARBA" id="ARBA00022679"/>
    </source>
</evidence>
<comment type="subcellular location">
    <subcellularLocation>
        <location evidence="1">Endoplasmic reticulum membrane</location>
        <topology evidence="1">Single-pass type IV membrane protein</topology>
    </subcellularLocation>
</comment>
<dbReference type="EC" id="2.4.2.-" evidence="15"/>
<feature type="transmembrane region" description="Helical" evidence="16">
    <location>
        <begin position="300"/>
        <end position="317"/>
    </location>
</feature>
<keyword evidence="5" id="KW-0548">Nucleotidyltransferase</keyword>
<dbReference type="InterPro" id="IPR041400">
    <property type="entry name" value="PARP16_N"/>
</dbReference>
<proteinExistence type="inferred from homology"/>
<dbReference type="Proteomes" id="UP001152320">
    <property type="component" value="Chromosome 14"/>
</dbReference>
<keyword evidence="11" id="KW-0834">Unfolded protein response</keyword>
<evidence type="ECO:0000256" key="9">
    <source>
        <dbReference type="ARBA" id="ARBA00023027"/>
    </source>
</evidence>
<evidence type="ECO:0000256" key="10">
    <source>
        <dbReference type="ARBA" id="ARBA00023136"/>
    </source>
</evidence>
<dbReference type="EMBL" id="JAIZAY010000014">
    <property type="protein sequence ID" value="KAJ8029392.1"/>
    <property type="molecule type" value="Genomic_DNA"/>
</dbReference>
<evidence type="ECO:0000256" key="11">
    <source>
        <dbReference type="ARBA" id="ARBA00023230"/>
    </source>
</evidence>
<evidence type="ECO:0000256" key="6">
    <source>
        <dbReference type="ARBA" id="ARBA00022765"/>
    </source>
</evidence>
<dbReference type="AlphaFoldDB" id="A0A9Q1BMH0"/>
<evidence type="ECO:0000313" key="18">
    <source>
        <dbReference type="EMBL" id="KAJ8029392.1"/>
    </source>
</evidence>
<keyword evidence="9 15" id="KW-0520">NAD</keyword>
<dbReference type="GO" id="GO:0016779">
    <property type="term" value="F:nucleotidyltransferase activity"/>
    <property type="evidence" value="ECO:0007669"/>
    <property type="project" value="UniProtKB-KW"/>
</dbReference>
<dbReference type="GO" id="GO:0005789">
    <property type="term" value="C:endoplasmic reticulum membrane"/>
    <property type="evidence" value="ECO:0007669"/>
    <property type="project" value="UniProtKB-SubCell"/>
</dbReference>
<comment type="caution">
    <text evidence="18">The sequence shown here is derived from an EMBL/GenBank/DDBJ whole genome shotgun (WGS) entry which is preliminary data.</text>
</comment>
<comment type="similarity">
    <text evidence="12">Belongs to the ARTD/PARP family.</text>
</comment>
<evidence type="ECO:0000256" key="1">
    <source>
        <dbReference type="ARBA" id="ARBA00004163"/>
    </source>
</evidence>
<evidence type="ECO:0000256" key="2">
    <source>
        <dbReference type="ARBA" id="ARBA00022676"/>
    </source>
</evidence>
<keyword evidence="7" id="KW-0256">Endoplasmic reticulum</keyword>
<gene>
    <name evidence="18" type="ORF">HOLleu_28771</name>
</gene>
<accession>A0A9Q1BMH0</accession>
<evidence type="ECO:0000256" key="15">
    <source>
        <dbReference type="RuleBase" id="RU362114"/>
    </source>
</evidence>
<sequence length="333" mass="38051">MEEKRQKVVDVIKEDLLAADLTWSLFLAALKSYRHDSILRPFPNAFVSEAGEKDFETLAQVAGEVPSLRTLLHQSKDKSTLSQQAWELLEWALQDNPFTIKPLENSQFSRIQELTGKASYKVEPNFLFEVQYQNASNQRFAELQTQYDVIYAYHGSRLENFHSILHNGLIHALSKNTLFGEGTYLSSDLSVSMPYSQKAKAWQKSIVGESLSCVAVCQIIDHPDVKCQTEGKFFIYNTDKRRARAPDSLGGDVPDKYYVVTNSELVRLKYLLVFSDKSSLSSSGPQRHSKLVTWVRNHKFALLMMSYILVLLFVGIINSKGFRSFQRQYLRLS</sequence>
<evidence type="ECO:0000256" key="4">
    <source>
        <dbReference type="ARBA" id="ARBA00022692"/>
    </source>
</evidence>
<dbReference type="PANTHER" id="PTHR21328">
    <property type="entry name" value="POLY ADP-RIBOSE POLYMERASE FAMILY, MEMBER PARP"/>
    <property type="match status" value="1"/>
</dbReference>
<comment type="function">
    <text evidence="13">Intracellular mono-ADP-ribosyltransferase that plays a role in different processes, such as protein translation and unfolded protein response (UPR), through the mono-ADP-ribosylation of proteins involved in those processes. Acts as an inhibitor of protein translation by catalyzing mono-ADP-ribosylation of ribosomal subunits, such as RPL14 and RPS6, thereby inhibiting polysome assembly and mRNA loading. Mono-ADP-ribosylation of ribosomal subunits is promoted by NMNAT2. Involved in the unfolded protein response (UPR) by ADP-ribosylating and activating EIF2AK3 and ERN1, two important UPR effectors. May also mediate mono-ADP-ribosylation of karyopherin KPNB1 a nuclear import factor. May not modify proteins on arginine or cysteine residues compared to other mono-ADP-ribosyltransferases.</text>
</comment>
<evidence type="ECO:0000256" key="16">
    <source>
        <dbReference type="SAM" id="Phobius"/>
    </source>
</evidence>
<keyword evidence="3 15" id="KW-0808">Transferase</keyword>